<comment type="caution">
    <text evidence="2">The sequence shown here is derived from an EMBL/GenBank/DDBJ whole genome shotgun (WGS) entry which is preliminary data.</text>
</comment>
<evidence type="ECO:0000313" key="3">
    <source>
        <dbReference type="Proteomes" id="UP001178507"/>
    </source>
</evidence>
<dbReference type="EMBL" id="CAUJNA010000015">
    <property type="protein sequence ID" value="CAJ1370437.1"/>
    <property type="molecule type" value="Genomic_DNA"/>
</dbReference>
<organism evidence="2 3">
    <name type="scientific">Effrenium voratum</name>
    <dbReference type="NCBI Taxonomy" id="2562239"/>
    <lineage>
        <taxon>Eukaryota</taxon>
        <taxon>Sar</taxon>
        <taxon>Alveolata</taxon>
        <taxon>Dinophyceae</taxon>
        <taxon>Suessiales</taxon>
        <taxon>Symbiodiniaceae</taxon>
        <taxon>Effrenium</taxon>
    </lineage>
</organism>
<reference evidence="2" key="1">
    <citation type="submission" date="2023-08" db="EMBL/GenBank/DDBJ databases">
        <authorList>
            <person name="Chen Y."/>
            <person name="Shah S."/>
            <person name="Dougan E. K."/>
            <person name="Thang M."/>
            <person name="Chan C."/>
        </authorList>
    </citation>
    <scope>NUCLEOTIDE SEQUENCE</scope>
</reference>
<proteinExistence type="predicted"/>
<keyword evidence="1" id="KW-0812">Transmembrane</keyword>
<protein>
    <submittedName>
        <fullName evidence="2">Uncharacterized protein</fullName>
    </submittedName>
</protein>
<sequence>MRCNCVLAQPTPTALATFFRAGPVTVIKLNPLSVSLVKFAHLLQIARPQSFSLVMVAFLLLSDSLMLILAATLLILNALKDLVTLPLLPVMLVNETNPLSVRLVKFGHLLQIAYPQSIVLVMVAFLLLSNSLMPILAATVPCVSLVKFAHLLQIAYPQSIALMMTNPFLLLLPILAVTALIFNALRGNPLSVSLVMARFADKTDPLSVSLVKFAFLLLSAYPQSVALVMAAFLPPIFNSMMAVLNTLRELVSVAYLLPLLNTRLVNKSNLLSVSLAMVMRLQRLQASLGRNLSKSFLPQPRQVIDGRPAVEF</sequence>
<keyword evidence="1" id="KW-0472">Membrane</keyword>
<accession>A0AA36HJV5</accession>
<name>A0AA36HJV5_9DINO</name>
<feature type="transmembrane region" description="Helical" evidence="1">
    <location>
        <begin position="53"/>
        <end position="79"/>
    </location>
</feature>
<keyword evidence="1" id="KW-1133">Transmembrane helix</keyword>
<evidence type="ECO:0000256" key="1">
    <source>
        <dbReference type="SAM" id="Phobius"/>
    </source>
</evidence>
<keyword evidence="3" id="KW-1185">Reference proteome</keyword>
<gene>
    <name evidence="2" type="ORF">EVOR1521_LOCUS1005</name>
</gene>
<dbReference type="Proteomes" id="UP001178507">
    <property type="component" value="Unassembled WGS sequence"/>
</dbReference>
<dbReference type="AlphaFoldDB" id="A0AA36HJV5"/>
<feature type="transmembrane region" description="Helical" evidence="1">
    <location>
        <begin position="168"/>
        <end position="185"/>
    </location>
</feature>
<evidence type="ECO:0000313" key="2">
    <source>
        <dbReference type="EMBL" id="CAJ1370437.1"/>
    </source>
</evidence>